<dbReference type="eggNOG" id="COG3854">
    <property type="taxonomic scope" value="Bacteria"/>
</dbReference>
<evidence type="ECO:0000256" key="2">
    <source>
        <dbReference type="ARBA" id="ARBA00022840"/>
    </source>
</evidence>
<gene>
    <name evidence="4" type="ORF">CLOHYLEM_06723</name>
</gene>
<dbReference type="OrthoDB" id="9768243at2"/>
<dbReference type="PANTHER" id="PTHR20953">
    <property type="entry name" value="KINASE-RELATED"/>
    <property type="match status" value="1"/>
</dbReference>
<dbReference type="AlphaFoldDB" id="C0C3R1"/>
<dbReference type="HOGENOM" id="CLU_052793_0_0_9"/>
<reference evidence="4" key="2">
    <citation type="submission" date="2013-06" db="EMBL/GenBank/DDBJ databases">
        <title>Draft genome sequence of Clostridium hylemonae (DSM 15053).</title>
        <authorList>
            <person name="Sudarsanam P."/>
            <person name="Ley R."/>
            <person name="Guruge J."/>
            <person name="Turnbaugh P.J."/>
            <person name="Mahowald M."/>
            <person name="Liep D."/>
            <person name="Gordon J."/>
        </authorList>
    </citation>
    <scope>NUCLEOTIDE SEQUENCE</scope>
    <source>
        <strain evidence="4">DSM 15053</strain>
    </source>
</reference>
<organism evidence="4 5">
    <name type="scientific">[Clostridium] hylemonae DSM 15053</name>
    <dbReference type="NCBI Taxonomy" id="553973"/>
    <lineage>
        <taxon>Bacteria</taxon>
        <taxon>Bacillati</taxon>
        <taxon>Bacillota</taxon>
        <taxon>Clostridia</taxon>
        <taxon>Lachnospirales</taxon>
        <taxon>Lachnospiraceae</taxon>
    </lineage>
</organism>
<keyword evidence="2" id="KW-0067">ATP-binding</keyword>
<dbReference type="NCBIfam" id="TIGR02858">
    <property type="entry name" value="spore_III_AA"/>
    <property type="match status" value="1"/>
</dbReference>
<dbReference type="PANTHER" id="PTHR20953:SF3">
    <property type="entry name" value="P-LOOP CONTAINING NUCLEOSIDE TRIPHOSPHATE HYDROLASES SUPERFAMILY PROTEIN"/>
    <property type="match status" value="1"/>
</dbReference>
<dbReference type="EMBL" id="ABYI02000029">
    <property type="protein sequence ID" value="EEG73253.1"/>
    <property type="molecule type" value="Genomic_DNA"/>
</dbReference>
<dbReference type="STRING" id="553973.CLOHYLEM_06723"/>
<dbReference type="InterPro" id="IPR045735">
    <property type="entry name" value="Spore_III_AA_AAA+_ATPase"/>
</dbReference>
<evidence type="ECO:0000259" key="3">
    <source>
        <dbReference type="Pfam" id="PF19568"/>
    </source>
</evidence>
<dbReference type="SUPFAM" id="SSF52540">
    <property type="entry name" value="P-loop containing nucleoside triphosphate hydrolases"/>
    <property type="match status" value="1"/>
</dbReference>
<dbReference type="Gene3D" id="3.40.50.300">
    <property type="entry name" value="P-loop containing nucleotide triphosphate hydrolases"/>
    <property type="match status" value="1"/>
</dbReference>
<accession>C0C3R1</accession>
<proteinExistence type="predicted"/>
<comment type="caution">
    <text evidence="4">The sequence shown here is derived from an EMBL/GenBank/DDBJ whole genome shotgun (WGS) entry which is preliminary data.</text>
</comment>
<name>C0C3R1_9FIRM</name>
<feature type="domain" description="Stage III sporulation protein AA AAA+ ATPase" evidence="3">
    <location>
        <begin position="2"/>
        <end position="305"/>
    </location>
</feature>
<dbReference type="RefSeq" id="WP_006444082.1">
    <property type="nucleotide sequence ID" value="NZ_CP036524.1"/>
</dbReference>
<protein>
    <submittedName>
        <fullName evidence="4">Stage III sporulation protein AA</fullName>
    </submittedName>
</protein>
<evidence type="ECO:0000313" key="5">
    <source>
        <dbReference type="Proteomes" id="UP000004893"/>
    </source>
</evidence>
<dbReference type="InterPro" id="IPR014217">
    <property type="entry name" value="Spore_III_AA"/>
</dbReference>
<evidence type="ECO:0000313" key="4">
    <source>
        <dbReference type="EMBL" id="EEG73253.1"/>
    </source>
</evidence>
<keyword evidence="1" id="KW-0547">Nucleotide-binding</keyword>
<dbReference type="Pfam" id="PF19568">
    <property type="entry name" value="Spore_III_AA"/>
    <property type="match status" value="1"/>
</dbReference>
<evidence type="ECO:0000256" key="1">
    <source>
        <dbReference type="ARBA" id="ARBA00022741"/>
    </source>
</evidence>
<sequence>MQRDRILKVLPVKVRRLIEEEQLQYDYLQEIRLRTGKPLLMIYRGDELITGPGRGGPYIITKEDIREMVGYISNYSLYAYEQEMKQGFITIEGGHRVGMTGQAIIEDGKVKNIKYISSVNLRIAHEVLGCADEIFPYVALNRKLCHTLIISPPRCGKTTLLRDMIRQISDGNAWVKGMSVGVVDERSEIGGCYMGVAQNHLGMRTDVLDCCPKAEGMIMLIRSMSPEVVAVDEIGAAEDVHAVEYAMHCGCKLLASIHGASMEEIRKKPLLGRLVQEKRFERYIVLGSRIHPGQIEGIYDDRGTLLYAEQPAGQGV</sequence>
<dbReference type="Proteomes" id="UP000004893">
    <property type="component" value="Unassembled WGS sequence"/>
</dbReference>
<dbReference type="GO" id="GO:0005524">
    <property type="term" value="F:ATP binding"/>
    <property type="evidence" value="ECO:0007669"/>
    <property type="project" value="UniProtKB-KW"/>
</dbReference>
<keyword evidence="5" id="KW-1185">Reference proteome</keyword>
<dbReference type="InterPro" id="IPR027417">
    <property type="entry name" value="P-loop_NTPase"/>
</dbReference>
<reference evidence="4" key="1">
    <citation type="submission" date="2009-02" db="EMBL/GenBank/DDBJ databases">
        <authorList>
            <person name="Fulton L."/>
            <person name="Clifton S."/>
            <person name="Fulton B."/>
            <person name="Xu J."/>
            <person name="Minx P."/>
            <person name="Pepin K.H."/>
            <person name="Johnson M."/>
            <person name="Bhonagiri V."/>
            <person name="Nash W.E."/>
            <person name="Mardis E.R."/>
            <person name="Wilson R.K."/>
        </authorList>
    </citation>
    <scope>NUCLEOTIDE SEQUENCE [LARGE SCALE GENOMIC DNA]</scope>
    <source>
        <strain evidence="4">DSM 15053</strain>
    </source>
</reference>